<evidence type="ECO:0000256" key="2">
    <source>
        <dbReference type="PROSITE-ProRule" id="PRU00703"/>
    </source>
</evidence>
<dbReference type="PROSITE" id="PS51371">
    <property type="entry name" value="CBS"/>
    <property type="match status" value="2"/>
</dbReference>
<accession>A0A1H9CA02</accession>
<dbReference type="AlphaFoldDB" id="A0A1H9CA02"/>
<feature type="domain" description="CBS" evidence="3">
    <location>
        <begin position="75"/>
        <end position="131"/>
    </location>
</feature>
<dbReference type="PANTHER" id="PTHR43080:SF2">
    <property type="entry name" value="CBS DOMAIN-CONTAINING PROTEIN"/>
    <property type="match status" value="1"/>
</dbReference>
<dbReference type="InterPro" id="IPR046342">
    <property type="entry name" value="CBS_dom_sf"/>
</dbReference>
<evidence type="ECO:0000313" key="5">
    <source>
        <dbReference type="Proteomes" id="UP000181998"/>
    </source>
</evidence>
<name>A0A1H9CA02_9PROT</name>
<dbReference type="OrthoDB" id="9794094at2"/>
<evidence type="ECO:0000313" key="4">
    <source>
        <dbReference type="EMBL" id="SEP98070.1"/>
    </source>
</evidence>
<dbReference type="STRING" id="44577.ATY38_11870"/>
<reference evidence="4 5" key="1">
    <citation type="submission" date="2016-10" db="EMBL/GenBank/DDBJ databases">
        <authorList>
            <person name="de Groot N.N."/>
        </authorList>
    </citation>
    <scope>NUCLEOTIDE SEQUENCE [LARGE SCALE GENOMIC DNA]</scope>
    <source>
        <strain evidence="4 5">Nm9</strain>
    </source>
</reference>
<protein>
    <submittedName>
        <fullName evidence="4">CBS domain-containing protein</fullName>
    </submittedName>
</protein>
<dbReference type="SUPFAM" id="SSF54631">
    <property type="entry name" value="CBS-domain pair"/>
    <property type="match status" value="1"/>
</dbReference>
<dbReference type="Gene3D" id="3.10.580.10">
    <property type="entry name" value="CBS-domain"/>
    <property type="match status" value="1"/>
</dbReference>
<dbReference type="Proteomes" id="UP000181998">
    <property type="component" value="Unassembled WGS sequence"/>
</dbReference>
<evidence type="ECO:0000259" key="3">
    <source>
        <dbReference type="PROSITE" id="PS51371"/>
    </source>
</evidence>
<evidence type="ECO:0000256" key="1">
    <source>
        <dbReference type="ARBA" id="ARBA00023122"/>
    </source>
</evidence>
<dbReference type="RefSeq" id="WP_083381461.1">
    <property type="nucleotide sequence ID" value="NZ_FOFX01000013.1"/>
</dbReference>
<proteinExistence type="predicted"/>
<dbReference type="InterPro" id="IPR000644">
    <property type="entry name" value="CBS_dom"/>
</dbReference>
<feature type="domain" description="CBS" evidence="3">
    <location>
        <begin position="10"/>
        <end position="66"/>
    </location>
</feature>
<dbReference type="EMBL" id="FOFX01000013">
    <property type="protein sequence ID" value="SEP98070.1"/>
    <property type="molecule type" value="Genomic_DNA"/>
</dbReference>
<organism evidence="4 5">
    <name type="scientific">Nitrosomonas ureae</name>
    <dbReference type="NCBI Taxonomy" id="44577"/>
    <lineage>
        <taxon>Bacteria</taxon>
        <taxon>Pseudomonadati</taxon>
        <taxon>Pseudomonadota</taxon>
        <taxon>Betaproteobacteria</taxon>
        <taxon>Nitrosomonadales</taxon>
        <taxon>Nitrosomonadaceae</taxon>
        <taxon>Nitrosomonas</taxon>
    </lineage>
</organism>
<dbReference type="PANTHER" id="PTHR43080">
    <property type="entry name" value="CBS DOMAIN-CONTAINING PROTEIN CBSX3, MITOCHONDRIAL"/>
    <property type="match status" value="1"/>
</dbReference>
<sequence>MENQQVNKLMERNLKLINADATLEEASIKMKQAGCGFLPVGVENTLEGIITDRDIVVRAIAEGRDPTREIVRDYMTSTVCCCKESDTLKDAAQVMSDNHVSRLVVKDENDNICGILTFGRIIRSNDNKQETSEVVERATGKAA</sequence>
<gene>
    <name evidence="4" type="ORF">SAMN05421510_101365</name>
</gene>
<dbReference type="Pfam" id="PF00571">
    <property type="entry name" value="CBS"/>
    <property type="match status" value="2"/>
</dbReference>
<dbReference type="SMART" id="SM00116">
    <property type="entry name" value="CBS"/>
    <property type="match status" value="2"/>
</dbReference>
<keyword evidence="1 2" id="KW-0129">CBS domain</keyword>
<dbReference type="InterPro" id="IPR051257">
    <property type="entry name" value="Diverse_CBS-Domain"/>
</dbReference>